<sequence>MLGRTRRRRPAGRLAPGPEGGGCSPPGQWPTRPTLAKSPQSQPGRRRLRPPRVGGRHSAAIRPRRLAGAAADCGFDAELAHRDLGRPPKLALVVAPPLPSSPLLKPHLALQAHNGGKIHGSGSSAAQAAAPGHRRGSCPAARAPPPPPAGELLPLAAELRRVPAGKLRPRSHAGAPAGELSRLLPAVRSGAARE</sequence>
<keyword evidence="3" id="KW-1185">Reference proteome</keyword>
<protein>
    <submittedName>
        <fullName evidence="2">Uncharacterized protein</fullName>
    </submittedName>
</protein>
<gene>
    <name evidence="2" type="ORF">PVAP13_6KG289112</name>
</gene>
<dbReference type="Proteomes" id="UP000823388">
    <property type="component" value="Chromosome 6K"/>
</dbReference>
<evidence type="ECO:0000256" key="1">
    <source>
        <dbReference type="SAM" id="MobiDB-lite"/>
    </source>
</evidence>
<accession>A0A8T0RE48</accession>
<feature type="region of interest" description="Disordered" evidence="1">
    <location>
        <begin position="116"/>
        <end position="194"/>
    </location>
</feature>
<evidence type="ECO:0000313" key="3">
    <source>
        <dbReference type="Proteomes" id="UP000823388"/>
    </source>
</evidence>
<organism evidence="2 3">
    <name type="scientific">Panicum virgatum</name>
    <name type="common">Blackwell switchgrass</name>
    <dbReference type="NCBI Taxonomy" id="38727"/>
    <lineage>
        <taxon>Eukaryota</taxon>
        <taxon>Viridiplantae</taxon>
        <taxon>Streptophyta</taxon>
        <taxon>Embryophyta</taxon>
        <taxon>Tracheophyta</taxon>
        <taxon>Spermatophyta</taxon>
        <taxon>Magnoliopsida</taxon>
        <taxon>Liliopsida</taxon>
        <taxon>Poales</taxon>
        <taxon>Poaceae</taxon>
        <taxon>PACMAD clade</taxon>
        <taxon>Panicoideae</taxon>
        <taxon>Panicodae</taxon>
        <taxon>Paniceae</taxon>
        <taxon>Panicinae</taxon>
        <taxon>Panicum</taxon>
        <taxon>Panicum sect. Hiantes</taxon>
    </lineage>
</organism>
<dbReference type="EMBL" id="CM029047">
    <property type="protein sequence ID" value="KAG2584272.1"/>
    <property type="molecule type" value="Genomic_DNA"/>
</dbReference>
<reference evidence="2" key="1">
    <citation type="submission" date="2020-05" db="EMBL/GenBank/DDBJ databases">
        <title>WGS assembly of Panicum virgatum.</title>
        <authorList>
            <person name="Lovell J.T."/>
            <person name="Jenkins J."/>
            <person name="Shu S."/>
            <person name="Juenger T.E."/>
            <person name="Schmutz J."/>
        </authorList>
    </citation>
    <scope>NUCLEOTIDE SEQUENCE</scope>
    <source>
        <strain evidence="2">AP13</strain>
    </source>
</reference>
<name>A0A8T0RE48_PANVG</name>
<feature type="region of interest" description="Disordered" evidence="1">
    <location>
        <begin position="1"/>
        <end position="65"/>
    </location>
</feature>
<evidence type="ECO:0000313" key="2">
    <source>
        <dbReference type="EMBL" id="KAG2584272.1"/>
    </source>
</evidence>
<feature type="compositionally biased region" description="Basic residues" evidence="1">
    <location>
        <begin position="1"/>
        <end position="11"/>
    </location>
</feature>
<proteinExistence type="predicted"/>
<feature type="compositionally biased region" description="Low complexity" evidence="1">
    <location>
        <begin position="120"/>
        <end position="131"/>
    </location>
</feature>
<comment type="caution">
    <text evidence="2">The sequence shown here is derived from an EMBL/GenBank/DDBJ whole genome shotgun (WGS) entry which is preliminary data.</text>
</comment>
<dbReference type="AlphaFoldDB" id="A0A8T0RE48"/>